<feature type="compositionally biased region" description="Polar residues" evidence="1">
    <location>
        <begin position="1"/>
        <end position="21"/>
    </location>
</feature>
<evidence type="ECO:0000256" key="1">
    <source>
        <dbReference type="SAM" id="MobiDB-lite"/>
    </source>
</evidence>
<evidence type="ECO:0000313" key="2">
    <source>
        <dbReference type="EMBL" id="WAQ89448.1"/>
    </source>
</evidence>
<feature type="compositionally biased region" description="Low complexity" evidence="1">
    <location>
        <begin position="24"/>
        <end position="37"/>
    </location>
</feature>
<dbReference type="RefSeq" id="XP_053025003.1">
    <property type="nucleotide sequence ID" value="XM_053161014.1"/>
</dbReference>
<feature type="compositionally biased region" description="Acidic residues" evidence="1">
    <location>
        <begin position="94"/>
        <end position="103"/>
    </location>
</feature>
<keyword evidence="3" id="KW-1185">Reference proteome</keyword>
<feature type="compositionally biased region" description="Basic and acidic residues" evidence="1">
    <location>
        <begin position="38"/>
        <end position="73"/>
    </location>
</feature>
<dbReference type="EMBL" id="CP110431">
    <property type="protein sequence ID" value="WAQ89448.1"/>
    <property type="molecule type" value="Genomic_DNA"/>
</dbReference>
<feature type="region of interest" description="Disordered" evidence="1">
    <location>
        <begin position="1"/>
        <end position="106"/>
    </location>
</feature>
<reference evidence="2" key="1">
    <citation type="submission" date="2022-10" db="EMBL/GenBank/DDBJ databases">
        <title>Puccinia triticina Genome sequencing and assembly.</title>
        <authorList>
            <person name="Li C."/>
        </authorList>
    </citation>
    <scope>NUCLEOTIDE SEQUENCE</scope>
    <source>
        <strain evidence="2">Pt15</strain>
    </source>
</reference>
<dbReference type="Proteomes" id="UP001164743">
    <property type="component" value="Chromosome 11A"/>
</dbReference>
<gene>
    <name evidence="2" type="ORF">PtA15_11A136</name>
</gene>
<proteinExistence type="predicted"/>
<name>A0ABY7CWZ1_9BASI</name>
<organism evidence="2 3">
    <name type="scientific">Puccinia triticina</name>
    <dbReference type="NCBI Taxonomy" id="208348"/>
    <lineage>
        <taxon>Eukaryota</taxon>
        <taxon>Fungi</taxon>
        <taxon>Dikarya</taxon>
        <taxon>Basidiomycota</taxon>
        <taxon>Pucciniomycotina</taxon>
        <taxon>Pucciniomycetes</taxon>
        <taxon>Pucciniales</taxon>
        <taxon>Pucciniaceae</taxon>
        <taxon>Puccinia</taxon>
    </lineage>
</organism>
<protein>
    <submittedName>
        <fullName evidence="2">Uncharacterized protein</fullName>
    </submittedName>
</protein>
<sequence>MESFDASSPTLSLTTPQQSKPVPSHSASGGALSTSLGVDRRHSSVPSERRQSKQHESPKQYSLDRSEHPEKRSQGPFADSGRRDGFNFDLNAEPSEELDLTDDQTERQDLWKKECLMITQLELHIPLCHQERTLSQYKDRTEV</sequence>
<evidence type="ECO:0000313" key="3">
    <source>
        <dbReference type="Proteomes" id="UP001164743"/>
    </source>
</evidence>
<dbReference type="GeneID" id="77801909"/>
<accession>A0ABY7CWZ1</accession>